<dbReference type="SUPFAM" id="SSF48371">
    <property type="entry name" value="ARM repeat"/>
    <property type="match status" value="1"/>
</dbReference>
<dbReference type="OrthoDB" id="10263554at2759"/>
<dbReference type="AlphaFoldDB" id="A0A8J4CRX5"/>
<evidence type="ECO:0000256" key="4">
    <source>
        <dbReference type="ARBA" id="ARBA00023065"/>
    </source>
</evidence>
<comment type="caution">
    <text evidence="7">The sequence shown here is derived from an EMBL/GenBank/DDBJ whole genome shotgun (WGS) entry which is preliminary data.</text>
</comment>
<evidence type="ECO:0000313" key="7">
    <source>
        <dbReference type="EMBL" id="GIL87426.1"/>
    </source>
</evidence>
<comment type="similarity">
    <text evidence="1 5">Belongs to the V-ATPase H subunit family.</text>
</comment>
<dbReference type="GO" id="GO:0000221">
    <property type="term" value="C:vacuolar proton-transporting V-type ATPase, V1 domain"/>
    <property type="evidence" value="ECO:0007669"/>
    <property type="project" value="UniProtKB-UniRule"/>
</dbReference>
<evidence type="ECO:0000256" key="3">
    <source>
        <dbReference type="ARBA" id="ARBA00022781"/>
    </source>
</evidence>
<name>A0A8J4CRX5_9CHLO</name>
<gene>
    <name evidence="7" type="ORF">Vretifemale_15538</name>
    <name evidence="8" type="ORF">Vretimale_1666</name>
</gene>
<reference evidence="7" key="1">
    <citation type="journal article" date="2021" name="Proc. Natl. Acad. Sci. U.S.A.">
        <title>Three genomes in the algal genus Volvox reveal the fate of a haploid sex-determining region after a transition to homothallism.</title>
        <authorList>
            <person name="Yamamoto K."/>
            <person name="Hamaji T."/>
            <person name="Kawai-Toyooka H."/>
            <person name="Matsuzaki R."/>
            <person name="Takahashi F."/>
            <person name="Nishimura Y."/>
            <person name="Kawachi M."/>
            <person name="Noguchi H."/>
            <person name="Minakuchi Y."/>
            <person name="Umen J.G."/>
            <person name="Toyoda A."/>
            <person name="Nozaki H."/>
        </authorList>
    </citation>
    <scope>NUCLEOTIDE SEQUENCE</scope>
    <source>
        <strain evidence="8">NIES-3785</strain>
        <strain evidence="7">NIES-3786</strain>
    </source>
</reference>
<keyword evidence="4 5" id="KW-0406">Ion transport</keyword>
<keyword evidence="2 5" id="KW-0813">Transport</keyword>
<dbReference type="EMBL" id="BNCQ01000002">
    <property type="protein sequence ID" value="GIL95692.1"/>
    <property type="molecule type" value="Genomic_DNA"/>
</dbReference>
<keyword evidence="3 5" id="KW-0375">Hydrogen ion transport</keyword>
<dbReference type="Gene3D" id="1.25.40.150">
    <property type="entry name" value="V-type ATPase, subunit H, C-terminal domain"/>
    <property type="match status" value="1"/>
</dbReference>
<dbReference type="InterPro" id="IPR011987">
    <property type="entry name" value="ATPase_V1-cplx_hsu_C"/>
</dbReference>
<evidence type="ECO:0000313" key="8">
    <source>
        <dbReference type="EMBL" id="GIL95692.1"/>
    </source>
</evidence>
<evidence type="ECO:0000256" key="1">
    <source>
        <dbReference type="ARBA" id="ARBA00008613"/>
    </source>
</evidence>
<protein>
    <recommendedName>
        <fullName evidence="5">V-type proton ATPase subunit H</fullName>
    </recommendedName>
</protein>
<dbReference type="InterPro" id="IPR016024">
    <property type="entry name" value="ARM-type_fold"/>
</dbReference>
<evidence type="ECO:0000259" key="6">
    <source>
        <dbReference type="Pfam" id="PF11698"/>
    </source>
</evidence>
<sequence>MAYSYLNDDSSPETSQTWSEILSRDIEWDTYATARLITDKDLQLIRRYDKRSAELKSSMLDESGPAYVEAFMTVLKNVTKPETVQYVLALLIQMLQENPSRARLFHQPSDQHLSAQPDPYTVLERLLQRQDDWWSQDKACKLLTIVIESRPRKSVGVANGTSTSDGMAYAAAVDPAETHISLFLDWLVSQLSIRANLQKNPPAVINTCISCLAALLKERGIRQLFLRAGGLQALPAVVQRAKDSPTSSQLLYETCLCIWQMTYLRAAALVMSQAGLLKLLVEVCRVAQKEKVFRMALASLRNLLTYDDLCLASEMVEAGLNKVVIVRQLQSWGDDDIVEMLGFVDEKLKEGIIILSNFEKYKKEVTSGQLDWSPMHSSDLFWRENVEKFEERDFQVLRVLLKIIETNRDVKTLAVGCHDLGQFIVNHPQGRYIVNDLRGKELVMRLLSHSDAEVQKQALLCVQKLMLSKDKLDFLKA</sequence>
<dbReference type="PIRSF" id="PIRSF032184">
    <property type="entry name" value="ATPase_V1_H"/>
    <property type="match status" value="1"/>
</dbReference>
<comment type="subunit">
    <text evidence="5">V-ATPase is a heteromultimeric enzyme made up of two complexes: the ATP-hydrolytic V1 complex and the proton translocation V0 complex.</text>
</comment>
<dbReference type="GO" id="GO:0046961">
    <property type="term" value="F:proton-transporting ATPase activity, rotational mechanism"/>
    <property type="evidence" value="ECO:0007669"/>
    <property type="project" value="UniProtKB-UniRule"/>
</dbReference>
<organism evidence="7 9">
    <name type="scientific">Volvox reticuliferus</name>
    <dbReference type="NCBI Taxonomy" id="1737510"/>
    <lineage>
        <taxon>Eukaryota</taxon>
        <taxon>Viridiplantae</taxon>
        <taxon>Chlorophyta</taxon>
        <taxon>core chlorophytes</taxon>
        <taxon>Chlorophyceae</taxon>
        <taxon>CS clade</taxon>
        <taxon>Chlamydomonadales</taxon>
        <taxon>Volvocaceae</taxon>
        <taxon>Volvox</taxon>
    </lineage>
</organism>
<dbReference type="Proteomes" id="UP000747110">
    <property type="component" value="Unassembled WGS sequence"/>
</dbReference>
<dbReference type="Pfam" id="PF03224">
    <property type="entry name" value="V-ATPase_H_N"/>
    <property type="match status" value="1"/>
</dbReference>
<proteinExistence type="inferred from homology"/>
<accession>A0A8J4CRX5</accession>
<keyword evidence="9" id="KW-1185">Reference proteome</keyword>
<dbReference type="EMBL" id="BNCP01000039">
    <property type="protein sequence ID" value="GIL87426.1"/>
    <property type="molecule type" value="Genomic_DNA"/>
</dbReference>
<dbReference type="Pfam" id="PF11698">
    <property type="entry name" value="V-ATPase_H_C"/>
    <property type="match status" value="1"/>
</dbReference>
<evidence type="ECO:0000313" key="9">
    <source>
        <dbReference type="Proteomes" id="UP000747110"/>
    </source>
</evidence>
<dbReference type="InterPro" id="IPR004908">
    <property type="entry name" value="ATPase_V1-cplx_hsu"/>
</dbReference>
<evidence type="ECO:0000256" key="5">
    <source>
        <dbReference type="PIRNR" id="PIRNR032184"/>
    </source>
</evidence>
<dbReference type="Proteomes" id="UP000722791">
    <property type="component" value="Unassembled WGS sequence"/>
</dbReference>
<dbReference type="InterPro" id="IPR011989">
    <property type="entry name" value="ARM-like"/>
</dbReference>
<comment type="function">
    <text evidence="5">Subunit of the V1 complex of vacuolar(H+)-ATPase (V-ATPase), a multisubunit enzyme composed of a peripheral complex (V1) that hydrolyzes ATP and a membrane integral complex (V0) that translocates protons. V-ATPase is responsible for acidifying and maintaining the pH of intracellular compartments.</text>
</comment>
<feature type="domain" description="ATPase V1 complex subunit H C-terminal" evidence="6">
    <location>
        <begin position="355"/>
        <end position="468"/>
    </location>
</feature>
<dbReference type="PANTHER" id="PTHR10698">
    <property type="entry name" value="V-TYPE PROTON ATPASE SUBUNIT H"/>
    <property type="match status" value="1"/>
</dbReference>
<dbReference type="Gene3D" id="1.25.10.10">
    <property type="entry name" value="Leucine-rich Repeat Variant"/>
    <property type="match status" value="1"/>
</dbReference>
<dbReference type="InterPro" id="IPR038497">
    <property type="entry name" value="ATPase_V1-cplx_hsu_C_sf"/>
</dbReference>
<evidence type="ECO:0000256" key="2">
    <source>
        <dbReference type="ARBA" id="ARBA00022448"/>
    </source>
</evidence>
<dbReference type="PANTHER" id="PTHR10698:SF0">
    <property type="entry name" value="V-TYPE PROTON ATPASE SUBUNIT H"/>
    <property type="match status" value="1"/>
</dbReference>